<feature type="transmembrane region" description="Helical" evidence="6">
    <location>
        <begin position="367"/>
        <end position="387"/>
    </location>
</feature>
<dbReference type="PANTHER" id="PTHR20855:SF97">
    <property type="entry name" value="ADIPOR-LIKE RECEPTOR IZH3-RELATED"/>
    <property type="match status" value="1"/>
</dbReference>
<protein>
    <submittedName>
        <fullName evidence="7">HlyIII-domain-containing protein</fullName>
    </submittedName>
</protein>
<keyword evidence="5" id="KW-0479">Metal-binding</keyword>
<evidence type="ECO:0000313" key="8">
    <source>
        <dbReference type="Proteomes" id="UP000799439"/>
    </source>
</evidence>
<sequence length="502" mass="56500">MTVSCTTTATATSSESFEEPALSRPSCSTFGSTTDNLRRRRRHSSYQPRTWSVDTDDIQILVDRFLVELGKRLDFLENYGHLKVDSSIECAYDTLRTVHDSCTRVSDEMIDAGWRRARIFVETLEDGYRDALARKQTMEAKAREGVRLMENMLHDFESRAYELHNSGLSQVASDFLTSGRKHLDDSANRAAELMDEGLEKARLAKEALKGRVEHALRRAKEHGLIAYADLPDPWKVNPHILSGYRFNPTASACIKSCFTSFSNETVNIWSHALGLLLLLTIAFYFYPSTEHFAHYTKTDIFIAAVFFFAAAKCLVCSTMWHTMSSISSQTLLERFACVDYTGISLLVAASILTTEYTAFYCEPVSRWVYMSLTLVLGIAGTIAPWHPTFNRADMQWLRVGFYVALAATGALPVTQLVMYRGASWAIYFYAPITRSIAVYLTGACLYALKLPERWCPGAFDYFGGSHNIWHIAVLGGILFHYDAMKSFFADALGRRQGGCSVY</sequence>
<feature type="transmembrane region" description="Helical" evidence="6">
    <location>
        <begin position="340"/>
        <end position="360"/>
    </location>
</feature>
<evidence type="ECO:0000256" key="5">
    <source>
        <dbReference type="PIRSR" id="PIRSR604254-1"/>
    </source>
</evidence>
<dbReference type="GO" id="GO:0006882">
    <property type="term" value="P:intracellular zinc ion homeostasis"/>
    <property type="evidence" value="ECO:0007669"/>
    <property type="project" value="TreeGrafter"/>
</dbReference>
<dbReference type="GO" id="GO:0038023">
    <property type="term" value="F:signaling receptor activity"/>
    <property type="evidence" value="ECO:0007669"/>
    <property type="project" value="TreeGrafter"/>
</dbReference>
<keyword evidence="4 6" id="KW-0472">Membrane</keyword>
<feature type="transmembrane region" description="Helical" evidence="6">
    <location>
        <begin position="399"/>
        <end position="419"/>
    </location>
</feature>
<evidence type="ECO:0000256" key="2">
    <source>
        <dbReference type="ARBA" id="ARBA00022692"/>
    </source>
</evidence>
<dbReference type="Proteomes" id="UP000799439">
    <property type="component" value="Unassembled WGS sequence"/>
</dbReference>
<comment type="caution">
    <text evidence="7">The sequence shown here is derived from an EMBL/GenBank/DDBJ whole genome shotgun (WGS) entry which is preliminary data.</text>
</comment>
<feature type="binding site" evidence="5">
    <location>
        <position position="466"/>
    </location>
    <ligand>
        <name>Zn(2+)</name>
        <dbReference type="ChEBI" id="CHEBI:29105"/>
    </ligand>
</feature>
<accession>A0A9P4J7M8</accession>
<gene>
    <name evidence="7" type="ORF">K461DRAFT_309086</name>
</gene>
<organism evidence="7 8">
    <name type="scientific">Myriangium duriaei CBS 260.36</name>
    <dbReference type="NCBI Taxonomy" id="1168546"/>
    <lineage>
        <taxon>Eukaryota</taxon>
        <taxon>Fungi</taxon>
        <taxon>Dikarya</taxon>
        <taxon>Ascomycota</taxon>
        <taxon>Pezizomycotina</taxon>
        <taxon>Dothideomycetes</taxon>
        <taxon>Dothideomycetidae</taxon>
        <taxon>Myriangiales</taxon>
        <taxon>Myriangiaceae</taxon>
        <taxon>Myriangium</taxon>
    </lineage>
</organism>
<reference evidence="7" key="1">
    <citation type="journal article" date="2020" name="Stud. Mycol.">
        <title>101 Dothideomycetes genomes: a test case for predicting lifestyles and emergence of pathogens.</title>
        <authorList>
            <person name="Haridas S."/>
            <person name="Albert R."/>
            <person name="Binder M."/>
            <person name="Bloem J."/>
            <person name="Labutti K."/>
            <person name="Salamov A."/>
            <person name="Andreopoulos B."/>
            <person name="Baker S."/>
            <person name="Barry K."/>
            <person name="Bills G."/>
            <person name="Bluhm B."/>
            <person name="Cannon C."/>
            <person name="Castanera R."/>
            <person name="Culley D."/>
            <person name="Daum C."/>
            <person name="Ezra D."/>
            <person name="Gonzalez J."/>
            <person name="Henrissat B."/>
            <person name="Kuo A."/>
            <person name="Liang C."/>
            <person name="Lipzen A."/>
            <person name="Lutzoni F."/>
            <person name="Magnuson J."/>
            <person name="Mondo S."/>
            <person name="Nolan M."/>
            <person name="Ohm R."/>
            <person name="Pangilinan J."/>
            <person name="Park H.-J."/>
            <person name="Ramirez L."/>
            <person name="Alfaro M."/>
            <person name="Sun H."/>
            <person name="Tritt A."/>
            <person name="Yoshinaga Y."/>
            <person name="Zwiers L.-H."/>
            <person name="Turgeon B."/>
            <person name="Goodwin S."/>
            <person name="Spatafora J."/>
            <person name="Crous P."/>
            <person name="Grigoriev I."/>
        </authorList>
    </citation>
    <scope>NUCLEOTIDE SEQUENCE</scope>
    <source>
        <strain evidence="7">CBS 260.36</strain>
    </source>
</reference>
<comment type="subcellular location">
    <subcellularLocation>
        <location evidence="1">Membrane</location>
        <topology evidence="1">Multi-pass membrane protein</topology>
    </subcellularLocation>
</comment>
<feature type="binding site" evidence="5">
    <location>
        <position position="321"/>
    </location>
    <ligand>
        <name>Zn(2+)</name>
        <dbReference type="ChEBI" id="CHEBI:29105"/>
    </ligand>
</feature>
<feature type="transmembrane region" description="Helical" evidence="6">
    <location>
        <begin position="268"/>
        <end position="286"/>
    </location>
</feature>
<feature type="binding site" evidence="5">
    <location>
        <position position="470"/>
    </location>
    <ligand>
        <name>Zn(2+)</name>
        <dbReference type="ChEBI" id="CHEBI:29105"/>
    </ligand>
</feature>
<proteinExistence type="predicted"/>
<name>A0A9P4J7M8_9PEZI</name>
<dbReference type="AlphaFoldDB" id="A0A9P4J7M8"/>
<dbReference type="Pfam" id="PF03006">
    <property type="entry name" value="HlyIII"/>
    <property type="match status" value="1"/>
</dbReference>
<evidence type="ECO:0000256" key="6">
    <source>
        <dbReference type="SAM" id="Phobius"/>
    </source>
</evidence>
<evidence type="ECO:0000313" key="7">
    <source>
        <dbReference type="EMBL" id="KAF2156863.1"/>
    </source>
</evidence>
<evidence type="ECO:0000256" key="1">
    <source>
        <dbReference type="ARBA" id="ARBA00004141"/>
    </source>
</evidence>
<feature type="transmembrane region" description="Helical" evidence="6">
    <location>
        <begin position="298"/>
        <end position="320"/>
    </location>
</feature>
<keyword evidence="2 6" id="KW-0812">Transmembrane</keyword>
<dbReference type="GO" id="GO:0046872">
    <property type="term" value="F:metal ion binding"/>
    <property type="evidence" value="ECO:0007669"/>
    <property type="project" value="UniProtKB-KW"/>
</dbReference>
<feature type="transmembrane region" description="Helical" evidence="6">
    <location>
        <begin position="426"/>
        <end position="448"/>
    </location>
</feature>
<dbReference type="InterPro" id="IPR004254">
    <property type="entry name" value="AdipoR/HlyIII-related"/>
</dbReference>
<dbReference type="OrthoDB" id="5585746at2759"/>
<evidence type="ECO:0000256" key="3">
    <source>
        <dbReference type="ARBA" id="ARBA00022989"/>
    </source>
</evidence>
<dbReference type="GO" id="GO:0016020">
    <property type="term" value="C:membrane"/>
    <property type="evidence" value="ECO:0007669"/>
    <property type="project" value="UniProtKB-SubCell"/>
</dbReference>
<keyword evidence="3 6" id="KW-1133">Transmembrane helix</keyword>
<dbReference type="PANTHER" id="PTHR20855">
    <property type="entry name" value="ADIPOR/PROGESTIN RECEPTOR-RELATED"/>
    <property type="match status" value="1"/>
</dbReference>
<dbReference type="EMBL" id="ML996081">
    <property type="protein sequence ID" value="KAF2156863.1"/>
    <property type="molecule type" value="Genomic_DNA"/>
</dbReference>
<feature type="transmembrane region" description="Helical" evidence="6">
    <location>
        <begin position="468"/>
        <end position="488"/>
    </location>
</feature>
<keyword evidence="5" id="KW-0862">Zinc</keyword>
<evidence type="ECO:0000256" key="4">
    <source>
        <dbReference type="ARBA" id="ARBA00023136"/>
    </source>
</evidence>
<keyword evidence="8" id="KW-1185">Reference proteome</keyword>